<feature type="region of interest" description="G1" evidence="9">
    <location>
        <begin position="25"/>
        <end position="32"/>
    </location>
</feature>
<dbReference type="SUPFAM" id="SSF52540">
    <property type="entry name" value="P-loop containing nucleoside triphosphate hydrolases"/>
    <property type="match status" value="1"/>
</dbReference>
<dbReference type="OrthoDB" id="9805918at2"/>
<keyword evidence="7 8" id="KW-0342">GTP-binding</keyword>
<evidence type="ECO:0000256" key="5">
    <source>
        <dbReference type="ARBA" id="ARBA00022741"/>
    </source>
</evidence>
<keyword evidence="3 8" id="KW-0690">Ribosome biogenesis</keyword>
<dbReference type="GO" id="GO:0000028">
    <property type="term" value="P:ribosomal small subunit assembly"/>
    <property type="evidence" value="ECO:0007669"/>
    <property type="project" value="TreeGrafter"/>
</dbReference>
<evidence type="ECO:0000259" key="11">
    <source>
        <dbReference type="PROSITE" id="PS50823"/>
    </source>
</evidence>
<dbReference type="Pfam" id="PF01926">
    <property type="entry name" value="MMR_HSR1"/>
    <property type="match status" value="1"/>
</dbReference>
<dbReference type="PANTHER" id="PTHR42698:SF1">
    <property type="entry name" value="GTPASE ERA, MITOCHONDRIAL"/>
    <property type="match status" value="1"/>
</dbReference>
<dbReference type="Proteomes" id="UP000028481">
    <property type="component" value="Chromosome"/>
</dbReference>
<accession>A0A075WYL5</accession>
<dbReference type="InterPro" id="IPR009019">
    <property type="entry name" value="KH_sf_prok-type"/>
</dbReference>
<dbReference type="GO" id="GO:0005829">
    <property type="term" value="C:cytosol"/>
    <property type="evidence" value="ECO:0007669"/>
    <property type="project" value="TreeGrafter"/>
</dbReference>
<reference evidence="13 14" key="1">
    <citation type="journal article" date="2015" name="Genome Announc.">
        <title>Genome Sequence of a Sulfate-Reducing Thermophilic Bacterium, Thermodesulfobacterium commune DSM 2178T (Phylum Thermodesulfobacteria).</title>
        <authorList>
            <person name="Bhatnagar S."/>
            <person name="Badger J.H."/>
            <person name="Madupu R."/>
            <person name="Khouri H.M."/>
            <person name="O'Connor E.M."/>
            <person name="Robb F.T."/>
            <person name="Ward N.L."/>
            <person name="Eisen J.A."/>
        </authorList>
    </citation>
    <scope>NUCLEOTIDE SEQUENCE [LARGE SCALE GENOMIC DNA]</scope>
    <source>
        <strain evidence="13 14">DSM 2178</strain>
    </source>
</reference>
<feature type="region of interest" description="G2" evidence="9">
    <location>
        <begin position="51"/>
        <end position="55"/>
    </location>
</feature>
<dbReference type="NCBIfam" id="NF000908">
    <property type="entry name" value="PRK00089.1"/>
    <property type="match status" value="1"/>
</dbReference>
<dbReference type="GO" id="GO:0005886">
    <property type="term" value="C:plasma membrane"/>
    <property type="evidence" value="ECO:0007669"/>
    <property type="project" value="UniProtKB-SubCell"/>
</dbReference>
<sequence>MSVETKSFEETKESKTRSGFVAIVGFPNVGKSTLLNHIIGTKVSIVSPKPQTTRFNIRGVLTQDNYQIVFIDTPGIHDAKSLFNKMMVEEALEALEEVDIILWVVDVTHRLPEEERLLDIIKKANKPTILVLNKIDLIKKSELLPMIDYFSKLHDFKAIIPVSALKNDGIERIIDELVKLLPEGPFYYEPERVTDLPLSLLVAEIIREKIFQLTYQEIPYSTAVKVEQIKKDEEKNLLYIQATIFIERDSQKGIIIGKQGQMLKKIGTLAREELEFLLGKRIYLDLWVKTLKDWREKEAHIRNLAIPFRE</sequence>
<dbReference type="PROSITE" id="PS51713">
    <property type="entry name" value="G_ERA"/>
    <property type="match status" value="1"/>
</dbReference>
<dbReference type="FunFam" id="3.30.300.20:FF:000003">
    <property type="entry name" value="GTPase Era"/>
    <property type="match status" value="1"/>
</dbReference>
<dbReference type="NCBIfam" id="TIGR00231">
    <property type="entry name" value="small_GTP"/>
    <property type="match status" value="1"/>
</dbReference>
<dbReference type="InterPro" id="IPR030388">
    <property type="entry name" value="G_ERA_dom"/>
</dbReference>
<dbReference type="PRINTS" id="PR00326">
    <property type="entry name" value="GTP1OBG"/>
</dbReference>
<dbReference type="RefSeq" id="WP_038061085.1">
    <property type="nucleotide sequence ID" value="NZ_CP008796.1"/>
</dbReference>
<keyword evidence="8" id="KW-0472">Membrane</keyword>
<dbReference type="CDD" id="cd22534">
    <property type="entry name" value="KH-II_Era"/>
    <property type="match status" value="1"/>
</dbReference>
<dbReference type="InterPro" id="IPR015946">
    <property type="entry name" value="KH_dom-like_a/b"/>
</dbReference>
<name>A0A075WYL5_9BACT</name>
<dbReference type="PaxDb" id="289377-HL41_02360"/>
<evidence type="ECO:0000256" key="1">
    <source>
        <dbReference type="ARBA" id="ARBA00007921"/>
    </source>
</evidence>
<organism evidence="13 14">
    <name type="scientific">Thermodesulfobacterium commune DSM 2178</name>
    <dbReference type="NCBI Taxonomy" id="289377"/>
    <lineage>
        <taxon>Bacteria</taxon>
        <taxon>Pseudomonadati</taxon>
        <taxon>Thermodesulfobacteriota</taxon>
        <taxon>Thermodesulfobacteria</taxon>
        <taxon>Thermodesulfobacteriales</taxon>
        <taxon>Thermodesulfobacteriaceae</taxon>
        <taxon>Thermodesulfobacterium</taxon>
    </lineage>
</organism>
<dbReference type="GO" id="GO:0003924">
    <property type="term" value="F:GTPase activity"/>
    <property type="evidence" value="ECO:0007669"/>
    <property type="project" value="UniProtKB-UniRule"/>
</dbReference>
<feature type="domain" description="KH type-2" evidence="11">
    <location>
        <begin position="214"/>
        <end position="292"/>
    </location>
</feature>
<dbReference type="InterPro" id="IPR005225">
    <property type="entry name" value="Small_GTP-bd"/>
</dbReference>
<feature type="domain" description="Era-type G" evidence="12">
    <location>
        <begin position="17"/>
        <end position="183"/>
    </location>
</feature>
<dbReference type="PANTHER" id="PTHR42698">
    <property type="entry name" value="GTPASE ERA"/>
    <property type="match status" value="1"/>
</dbReference>
<dbReference type="FunFam" id="3.40.50.300:FF:000094">
    <property type="entry name" value="GTPase Era"/>
    <property type="match status" value="1"/>
</dbReference>
<dbReference type="InterPro" id="IPR005662">
    <property type="entry name" value="GTPase_Era-like"/>
</dbReference>
<dbReference type="Gene3D" id="3.30.300.20">
    <property type="match status" value="1"/>
</dbReference>
<comment type="subcellular location">
    <subcellularLocation>
        <location evidence="8">Cytoplasm</location>
    </subcellularLocation>
    <subcellularLocation>
        <location evidence="8">Cell membrane</location>
        <topology evidence="8">Peripheral membrane protein</topology>
    </subcellularLocation>
</comment>
<dbReference type="InterPro" id="IPR004044">
    <property type="entry name" value="KH_dom_type_2"/>
</dbReference>
<evidence type="ECO:0000256" key="6">
    <source>
        <dbReference type="ARBA" id="ARBA00022884"/>
    </source>
</evidence>
<dbReference type="NCBIfam" id="TIGR00436">
    <property type="entry name" value="era"/>
    <property type="match status" value="1"/>
</dbReference>
<comment type="subunit">
    <text evidence="8">Monomer.</text>
</comment>
<dbReference type="GO" id="GO:0043024">
    <property type="term" value="F:ribosomal small subunit binding"/>
    <property type="evidence" value="ECO:0007669"/>
    <property type="project" value="TreeGrafter"/>
</dbReference>
<evidence type="ECO:0000256" key="3">
    <source>
        <dbReference type="ARBA" id="ARBA00022517"/>
    </source>
</evidence>
<keyword evidence="8" id="KW-1003">Cell membrane</keyword>
<keyword evidence="8" id="KW-0963">Cytoplasm</keyword>
<dbReference type="CDD" id="cd04163">
    <property type="entry name" value="Era"/>
    <property type="match status" value="1"/>
</dbReference>
<dbReference type="InterPro" id="IPR027417">
    <property type="entry name" value="P-loop_NTPase"/>
</dbReference>
<dbReference type="HOGENOM" id="CLU_038009_1_0_0"/>
<dbReference type="STRING" id="289377.HL41_02360"/>
<dbReference type="SUPFAM" id="SSF54814">
    <property type="entry name" value="Prokaryotic type KH domain (KH-domain type II)"/>
    <property type="match status" value="1"/>
</dbReference>
<keyword evidence="8" id="KW-0699">rRNA-binding</keyword>
<feature type="binding site" evidence="8">
    <location>
        <begin position="133"/>
        <end position="136"/>
    </location>
    <ligand>
        <name>GTP</name>
        <dbReference type="ChEBI" id="CHEBI:37565"/>
    </ligand>
</feature>
<keyword evidence="14" id="KW-1185">Reference proteome</keyword>
<dbReference type="HAMAP" id="MF_00367">
    <property type="entry name" value="GTPase_Era"/>
    <property type="match status" value="1"/>
</dbReference>
<dbReference type="AlphaFoldDB" id="A0A075WYL5"/>
<feature type="region of interest" description="G4" evidence="9">
    <location>
        <begin position="133"/>
        <end position="136"/>
    </location>
</feature>
<dbReference type="Gene3D" id="3.40.50.300">
    <property type="entry name" value="P-loop containing nucleotide triphosphate hydrolases"/>
    <property type="match status" value="1"/>
</dbReference>
<feature type="region of interest" description="G3" evidence="9">
    <location>
        <begin position="72"/>
        <end position="75"/>
    </location>
</feature>
<keyword evidence="6 8" id="KW-0694">RNA-binding</keyword>
<dbReference type="KEGG" id="tcm:HL41_02360"/>
<proteinExistence type="inferred from homology"/>
<protein>
    <recommendedName>
        <fullName evidence="2 8">GTPase Era</fullName>
    </recommendedName>
</protein>
<keyword evidence="5 8" id="KW-0547">Nucleotide-binding</keyword>
<dbReference type="eggNOG" id="COG1159">
    <property type="taxonomic scope" value="Bacteria"/>
</dbReference>
<keyword evidence="4" id="KW-0997">Cell inner membrane</keyword>
<evidence type="ECO:0000256" key="10">
    <source>
        <dbReference type="RuleBase" id="RU003761"/>
    </source>
</evidence>
<evidence type="ECO:0000256" key="9">
    <source>
        <dbReference type="PROSITE-ProRule" id="PRU01050"/>
    </source>
</evidence>
<evidence type="ECO:0000259" key="12">
    <source>
        <dbReference type="PROSITE" id="PS51713"/>
    </source>
</evidence>
<dbReference type="InterPro" id="IPR006073">
    <property type="entry name" value="GTP-bd"/>
</dbReference>
<evidence type="ECO:0000256" key="2">
    <source>
        <dbReference type="ARBA" id="ARBA00020484"/>
    </source>
</evidence>
<evidence type="ECO:0000256" key="4">
    <source>
        <dbReference type="ARBA" id="ARBA00022519"/>
    </source>
</evidence>
<dbReference type="EMBL" id="CP008796">
    <property type="protein sequence ID" value="AIH03727.1"/>
    <property type="molecule type" value="Genomic_DNA"/>
</dbReference>
<evidence type="ECO:0000256" key="8">
    <source>
        <dbReference type="HAMAP-Rule" id="MF_00367"/>
    </source>
</evidence>
<dbReference type="PROSITE" id="PS50823">
    <property type="entry name" value="KH_TYPE_2"/>
    <property type="match status" value="1"/>
</dbReference>
<comment type="similarity">
    <text evidence="1 8 9 10">Belongs to the TRAFAC class TrmE-Era-EngA-EngB-Septin-like GTPase superfamily. Era GTPase family.</text>
</comment>
<dbReference type="GO" id="GO:0070181">
    <property type="term" value="F:small ribosomal subunit rRNA binding"/>
    <property type="evidence" value="ECO:0007669"/>
    <property type="project" value="UniProtKB-UniRule"/>
</dbReference>
<evidence type="ECO:0000256" key="7">
    <source>
        <dbReference type="ARBA" id="ARBA00023134"/>
    </source>
</evidence>
<evidence type="ECO:0000313" key="14">
    <source>
        <dbReference type="Proteomes" id="UP000028481"/>
    </source>
</evidence>
<dbReference type="GO" id="GO:0005525">
    <property type="term" value="F:GTP binding"/>
    <property type="evidence" value="ECO:0007669"/>
    <property type="project" value="UniProtKB-UniRule"/>
</dbReference>
<dbReference type="Pfam" id="PF07650">
    <property type="entry name" value="KH_2"/>
    <property type="match status" value="1"/>
</dbReference>
<feature type="region of interest" description="G5" evidence="9">
    <location>
        <begin position="162"/>
        <end position="164"/>
    </location>
</feature>
<comment type="function">
    <text evidence="8">An essential GTPase that binds both GDP and GTP, with rapid nucleotide exchange. Plays a role in 16S rRNA processing and 30S ribosomal subunit biogenesis and possibly also in cell cycle regulation and energy metabolism.</text>
</comment>
<gene>
    <name evidence="8" type="primary">era</name>
    <name evidence="13" type="ORF">HL41_02360</name>
</gene>
<feature type="binding site" evidence="8">
    <location>
        <begin position="25"/>
        <end position="32"/>
    </location>
    <ligand>
        <name>GTP</name>
        <dbReference type="ChEBI" id="CHEBI:37565"/>
    </ligand>
</feature>
<feature type="binding site" evidence="8">
    <location>
        <begin position="72"/>
        <end position="76"/>
    </location>
    <ligand>
        <name>GTP</name>
        <dbReference type="ChEBI" id="CHEBI:37565"/>
    </ligand>
</feature>
<evidence type="ECO:0000313" key="13">
    <source>
        <dbReference type="EMBL" id="AIH03727.1"/>
    </source>
</evidence>